<dbReference type="InterPro" id="IPR049315">
    <property type="entry name" value="GDC-P_N"/>
</dbReference>
<dbReference type="NCBIfam" id="TIGR00461">
    <property type="entry name" value="gcvP"/>
    <property type="match status" value="1"/>
</dbReference>
<evidence type="ECO:0000256" key="5">
    <source>
        <dbReference type="ARBA" id="ARBA00022898"/>
    </source>
</evidence>
<keyword evidence="6 8" id="KW-0560">Oxidoreductase</keyword>
<evidence type="ECO:0000259" key="10">
    <source>
        <dbReference type="Pfam" id="PF02347"/>
    </source>
</evidence>
<evidence type="ECO:0000256" key="2">
    <source>
        <dbReference type="ARBA" id="ARBA00003788"/>
    </source>
</evidence>
<dbReference type="InterPro" id="IPR003437">
    <property type="entry name" value="GcvP"/>
</dbReference>
<comment type="function">
    <text evidence="2 8">The glycine cleavage system catalyzes the degradation of glycine. The P protein binds the alpha-amino group of glycine through its pyridoxal phosphate cofactor; CO(2) is released and the remaining methylamine moiety is then transferred to the lipoamide cofactor of the H protein.</text>
</comment>
<evidence type="ECO:0000256" key="1">
    <source>
        <dbReference type="ARBA" id="ARBA00001933"/>
    </source>
</evidence>
<comment type="similarity">
    <text evidence="3 8">Belongs to the GcvP family.</text>
</comment>
<proteinExistence type="inferred from homology"/>
<dbReference type="InterPro" id="IPR015424">
    <property type="entry name" value="PyrdxlP-dep_Trfase"/>
</dbReference>
<dbReference type="FunFam" id="3.90.1150.10:FF:000007">
    <property type="entry name" value="Glycine dehydrogenase (decarboxylating), mitochondrial"/>
    <property type="match status" value="1"/>
</dbReference>
<dbReference type="InterPro" id="IPR049316">
    <property type="entry name" value="GDC-P_C"/>
</dbReference>
<dbReference type="GO" id="GO:0019464">
    <property type="term" value="P:glycine decarboxylation via glycine cleavage system"/>
    <property type="evidence" value="ECO:0007669"/>
    <property type="project" value="UniProtKB-UniRule"/>
</dbReference>
<dbReference type="Pfam" id="PF21478">
    <property type="entry name" value="GcvP2_C"/>
    <property type="match status" value="1"/>
</dbReference>
<dbReference type="HAMAP" id="MF_00711">
    <property type="entry name" value="GcvP"/>
    <property type="match status" value="1"/>
</dbReference>
<accession>A0A9X2X6L9</accession>
<keyword evidence="13" id="KW-1185">Reference proteome</keyword>
<dbReference type="CDD" id="cd00613">
    <property type="entry name" value="GDC-P"/>
    <property type="match status" value="2"/>
</dbReference>
<feature type="domain" description="Glycine cleavage system P-protein N-terminal" evidence="10">
    <location>
        <begin position="8"/>
        <end position="426"/>
    </location>
</feature>
<evidence type="ECO:0000256" key="9">
    <source>
        <dbReference type="PIRSR" id="PIRSR603437-50"/>
    </source>
</evidence>
<protein>
    <recommendedName>
        <fullName evidence="8">Glycine dehydrogenase (decarboxylating)</fullName>
        <ecNumber evidence="8">1.4.4.2</ecNumber>
    </recommendedName>
    <alternativeName>
        <fullName evidence="8">Glycine cleavage system P-protein</fullName>
    </alternativeName>
    <alternativeName>
        <fullName evidence="8">Glycine decarboxylase</fullName>
    </alternativeName>
    <alternativeName>
        <fullName evidence="8">Glycine dehydrogenase (aminomethyl-transferring)</fullName>
    </alternativeName>
</protein>
<dbReference type="GO" id="GO:0004375">
    <property type="term" value="F:glycine dehydrogenase (decarboxylating) activity"/>
    <property type="evidence" value="ECO:0007669"/>
    <property type="project" value="UniProtKB-EC"/>
</dbReference>
<evidence type="ECO:0000259" key="11">
    <source>
        <dbReference type="Pfam" id="PF21478"/>
    </source>
</evidence>
<dbReference type="NCBIfam" id="NF003346">
    <property type="entry name" value="PRK04366.1"/>
    <property type="match status" value="1"/>
</dbReference>
<comment type="caution">
    <text evidence="12">The sequence shown here is derived from an EMBL/GenBank/DDBJ whole genome shotgun (WGS) entry which is preliminary data.</text>
</comment>
<comment type="catalytic activity">
    <reaction evidence="7 8">
        <text>N(6)-[(R)-lipoyl]-L-lysyl-[glycine-cleavage complex H protein] + glycine + H(+) = N(6)-[(R)-S(8)-aminomethyldihydrolipoyl]-L-lysyl-[glycine-cleavage complex H protein] + CO2</text>
        <dbReference type="Rhea" id="RHEA:24304"/>
        <dbReference type="Rhea" id="RHEA-COMP:10494"/>
        <dbReference type="Rhea" id="RHEA-COMP:10495"/>
        <dbReference type="ChEBI" id="CHEBI:15378"/>
        <dbReference type="ChEBI" id="CHEBI:16526"/>
        <dbReference type="ChEBI" id="CHEBI:57305"/>
        <dbReference type="ChEBI" id="CHEBI:83099"/>
        <dbReference type="ChEBI" id="CHEBI:83143"/>
        <dbReference type="EC" id="1.4.4.2"/>
    </reaction>
</comment>
<dbReference type="EMBL" id="JAODNV010000005">
    <property type="protein sequence ID" value="MCT8989484.1"/>
    <property type="molecule type" value="Genomic_DNA"/>
</dbReference>
<dbReference type="AlphaFoldDB" id="A0A9X2X6L9"/>
<reference evidence="12" key="1">
    <citation type="submission" date="2022-08" db="EMBL/GenBank/DDBJ databases">
        <title>Chelativorans sichuanense sp. nov., a paraffin oil-degrading bacterium isolated from a mixture of oil-based drill cuttings and paddy soil.</title>
        <authorList>
            <person name="Yu J."/>
            <person name="Liu H."/>
            <person name="Chen Q."/>
        </authorList>
    </citation>
    <scope>NUCLEOTIDE SEQUENCE</scope>
    <source>
        <strain evidence="12">SCAU 2101</strain>
    </source>
</reference>
<evidence type="ECO:0000256" key="4">
    <source>
        <dbReference type="ARBA" id="ARBA00011690"/>
    </source>
</evidence>
<dbReference type="Gene3D" id="3.90.1150.10">
    <property type="entry name" value="Aspartate Aminotransferase, domain 1"/>
    <property type="match status" value="2"/>
</dbReference>
<comment type="cofactor">
    <cofactor evidence="1 8 9">
        <name>pyridoxal 5'-phosphate</name>
        <dbReference type="ChEBI" id="CHEBI:597326"/>
    </cofactor>
</comment>
<dbReference type="Gene3D" id="3.40.640.10">
    <property type="entry name" value="Type I PLP-dependent aspartate aminotransferase-like (Major domain)"/>
    <property type="match status" value="2"/>
</dbReference>
<evidence type="ECO:0000313" key="12">
    <source>
        <dbReference type="EMBL" id="MCT8989484.1"/>
    </source>
</evidence>
<organism evidence="12 13">
    <name type="scientific">Chelativorans petroleitrophicus</name>
    <dbReference type="NCBI Taxonomy" id="2975484"/>
    <lineage>
        <taxon>Bacteria</taxon>
        <taxon>Pseudomonadati</taxon>
        <taxon>Pseudomonadota</taxon>
        <taxon>Alphaproteobacteria</taxon>
        <taxon>Hyphomicrobiales</taxon>
        <taxon>Phyllobacteriaceae</taxon>
        <taxon>Chelativorans</taxon>
    </lineage>
</organism>
<dbReference type="InterPro" id="IPR015422">
    <property type="entry name" value="PyrdxlP-dep_Trfase_small"/>
</dbReference>
<feature type="domain" description="Glycine cleavage system P-protein N-terminal" evidence="10">
    <location>
        <begin position="450"/>
        <end position="712"/>
    </location>
</feature>
<comment type="subunit">
    <text evidence="4 8">The glycine cleavage system is composed of four proteins: P, T, L and H.</text>
</comment>
<dbReference type="PANTHER" id="PTHR11773">
    <property type="entry name" value="GLYCINE DEHYDROGENASE, DECARBOXYLATING"/>
    <property type="match status" value="1"/>
</dbReference>
<dbReference type="Proteomes" id="UP001149009">
    <property type="component" value="Unassembled WGS sequence"/>
</dbReference>
<evidence type="ECO:0000256" key="8">
    <source>
        <dbReference type="HAMAP-Rule" id="MF_00711"/>
    </source>
</evidence>
<dbReference type="EC" id="1.4.4.2" evidence="8"/>
<feature type="domain" description="Glycine dehydrogenase C-terminal" evidence="11">
    <location>
        <begin position="749"/>
        <end position="870"/>
    </location>
</feature>
<dbReference type="GO" id="GO:0005960">
    <property type="term" value="C:glycine cleavage complex"/>
    <property type="evidence" value="ECO:0007669"/>
    <property type="project" value="TreeGrafter"/>
</dbReference>
<dbReference type="GO" id="GO:0030170">
    <property type="term" value="F:pyridoxal phosphate binding"/>
    <property type="evidence" value="ECO:0007669"/>
    <property type="project" value="TreeGrafter"/>
</dbReference>
<evidence type="ECO:0000256" key="3">
    <source>
        <dbReference type="ARBA" id="ARBA00010756"/>
    </source>
</evidence>
<dbReference type="SUPFAM" id="SSF53383">
    <property type="entry name" value="PLP-dependent transferases"/>
    <property type="match status" value="2"/>
</dbReference>
<dbReference type="GO" id="GO:0016594">
    <property type="term" value="F:glycine binding"/>
    <property type="evidence" value="ECO:0007669"/>
    <property type="project" value="TreeGrafter"/>
</dbReference>
<evidence type="ECO:0000313" key="13">
    <source>
        <dbReference type="Proteomes" id="UP001149009"/>
    </source>
</evidence>
<dbReference type="FunFam" id="3.40.640.10:FF:000007">
    <property type="entry name" value="glycine dehydrogenase (Decarboxylating), mitochondrial"/>
    <property type="match status" value="1"/>
</dbReference>
<evidence type="ECO:0000256" key="6">
    <source>
        <dbReference type="ARBA" id="ARBA00023002"/>
    </source>
</evidence>
<name>A0A9X2X6L9_9HYPH</name>
<dbReference type="InterPro" id="IPR015421">
    <property type="entry name" value="PyrdxlP-dep_Trfase_major"/>
</dbReference>
<dbReference type="RefSeq" id="WP_261514269.1">
    <property type="nucleotide sequence ID" value="NZ_JAODNV010000005.1"/>
</dbReference>
<dbReference type="PANTHER" id="PTHR11773:SF1">
    <property type="entry name" value="GLYCINE DEHYDROGENASE (DECARBOXYLATING), MITOCHONDRIAL"/>
    <property type="match status" value="1"/>
</dbReference>
<dbReference type="Pfam" id="PF02347">
    <property type="entry name" value="GDC-P"/>
    <property type="match status" value="2"/>
</dbReference>
<feature type="modified residue" description="N6-(pyridoxal phosphate)lysine" evidence="8 9">
    <location>
        <position position="682"/>
    </location>
</feature>
<keyword evidence="5 8" id="KW-0663">Pyridoxal phosphate</keyword>
<evidence type="ECO:0000256" key="7">
    <source>
        <dbReference type="ARBA" id="ARBA00049026"/>
    </source>
</evidence>
<dbReference type="InterPro" id="IPR020581">
    <property type="entry name" value="GDC_P"/>
</dbReference>
<sequence>MIAPFAARHIGPREEETQAMLAAVGASSLDALIDEAVPKSIRFAGPLTLPEAASEAEAIEELGLRLRENRVAKSFIGAGYHGCHVPPVIQRNMFENPAWYTAYTPYQSEISQGRLEMLFHFQTLVTELTGLPVASASLLDEATAVAEAVGIAWRHHKSKRNRLVIAGALHPQTLDVVRTRAEPLGIEIAGDGADDNTCAVIIPWPDTFGVYRDHSALIAEAKAKDAIVIFVADPLGLILSETPAAMGAEIAVGSMQRYGVPMGFGGPHAAYCAVSDRLTRLMPGRLVGQSVDAHGRPGYRLALQTREQHIRRDKATSNICTAQALLANMAAAYAIWHGPEGLKAIATRVHGLAARLHAAFRAGGLAVAGERIFDTVTVIIPGKAEALAAEAEKTGRLLRVLDADRLGITFDETSTEEDLKAIAALFGVSVPAEAGPLAPAEPRGRRFLTQPVFHENRSETQMMRFLRRLADKDLALDRAMIPLGSCTMKLNAAAEMMPVSWNEIGGLHPFAPESHTKGIRRMISELEQWLAEITGFDAVSVQPNAGSQGEYAGLLAIRRYHLSRGQPNRNVCLIPSSAHGTNPASAAMAGMQVVVVRCTESGDIDQDDLRAKAAEYSDRLAALMVTYPSTHGVFEEGLRDMCAVIHEHGGQVYLDGANLNALVGLARPGDIGADVCHMNLHKTFCIPHGGGGPGVGPIGVKEHLKPFVPGHVAFGSAHAVSAAPYGSAAILPITWMYIRMMGPDGLKRATEMAILAANYVAARLREHYPVLFKGRNDRVAHECILDTRVLKERAGITVEDIAKRLVDYGFHAPTMSWPVAGTLMVEPTESEPKSELDRFCDAMISIAREAERVEKGEWPRDDNPLVNAPHTAAELLAEGWEHPYSRAEAAFPAGGMNWAEKYWPPVSRVDNVAGDRNLVCSCPPVEEWAQ</sequence>
<gene>
    <name evidence="8 12" type="primary">gcvP</name>
    <name evidence="12" type="ORF">NYR54_04110</name>
</gene>
<dbReference type="GO" id="GO:0005829">
    <property type="term" value="C:cytosol"/>
    <property type="evidence" value="ECO:0007669"/>
    <property type="project" value="TreeGrafter"/>
</dbReference>